<dbReference type="Proteomes" id="UP001283341">
    <property type="component" value="Unassembled WGS sequence"/>
</dbReference>
<dbReference type="AlphaFoldDB" id="A0AAE0IQI3"/>
<reference evidence="4" key="1">
    <citation type="journal article" date="2023" name="Mol. Phylogenet. Evol.">
        <title>Genome-scale phylogeny and comparative genomics of the fungal order Sordariales.</title>
        <authorList>
            <person name="Hensen N."/>
            <person name="Bonometti L."/>
            <person name="Westerberg I."/>
            <person name="Brannstrom I.O."/>
            <person name="Guillou S."/>
            <person name="Cros-Aarteil S."/>
            <person name="Calhoun S."/>
            <person name="Haridas S."/>
            <person name="Kuo A."/>
            <person name="Mondo S."/>
            <person name="Pangilinan J."/>
            <person name="Riley R."/>
            <person name="LaButti K."/>
            <person name="Andreopoulos B."/>
            <person name="Lipzen A."/>
            <person name="Chen C."/>
            <person name="Yan M."/>
            <person name="Daum C."/>
            <person name="Ng V."/>
            <person name="Clum A."/>
            <person name="Steindorff A."/>
            <person name="Ohm R.A."/>
            <person name="Martin F."/>
            <person name="Silar P."/>
            <person name="Natvig D.O."/>
            <person name="Lalanne C."/>
            <person name="Gautier V."/>
            <person name="Ament-Velasquez S.L."/>
            <person name="Kruys A."/>
            <person name="Hutchinson M.I."/>
            <person name="Powell A.J."/>
            <person name="Barry K."/>
            <person name="Miller A.N."/>
            <person name="Grigoriev I.V."/>
            <person name="Debuchy R."/>
            <person name="Gladieux P."/>
            <person name="Hiltunen Thoren M."/>
            <person name="Johannesson H."/>
        </authorList>
    </citation>
    <scope>NUCLEOTIDE SEQUENCE</scope>
    <source>
        <strain evidence="4">CBS 118394</strain>
    </source>
</reference>
<dbReference type="InterPro" id="IPR036967">
    <property type="entry name" value="Ribosomal_uS11_sf"/>
</dbReference>
<evidence type="ECO:0000256" key="1">
    <source>
        <dbReference type="ARBA" id="ARBA00006194"/>
    </source>
</evidence>
<sequence length="213" mass="23563">MTTFWKGGFLVRNLFQSLSLSAPRCLAPGAPHRSRAFSQSHVASWDQENTRSVVSKQPDLLSVMNSAVGVSNQYNGDKIADDLALDAEAEEPFHFHIYSHKHNTHITVTKPNRDAIISMSCGNIGLRHAQRKSYDAAYQLAAYVLDKLHQKGVVKQIHKLEVILRGFGPGREAATNVLMGTEGKLLRAKITRVTDATRLKFGGSRSKGKRRLG</sequence>
<comment type="caution">
    <text evidence="4">The sequence shown here is derived from an EMBL/GenBank/DDBJ whole genome shotgun (WGS) entry which is preliminary data.</text>
</comment>
<dbReference type="GO" id="GO:0003735">
    <property type="term" value="F:structural constituent of ribosome"/>
    <property type="evidence" value="ECO:0007669"/>
    <property type="project" value="InterPro"/>
</dbReference>
<reference evidence="4" key="2">
    <citation type="submission" date="2023-06" db="EMBL/GenBank/DDBJ databases">
        <authorList>
            <consortium name="Lawrence Berkeley National Laboratory"/>
            <person name="Haridas S."/>
            <person name="Hensen N."/>
            <person name="Bonometti L."/>
            <person name="Westerberg I."/>
            <person name="Brannstrom I.O."/>
            <person name="Guillou S."/>
            <person name="Cros-Aarteil S."/>
            <person name="Calhoun S."/>
            <person name="Kuo A."/>
            <person name="Mondo S."/>
            <person name="Pangilinan J."/>
            <person name="Riley R."/>
            <person name="Labutti K."/>
            <person name="Andreopoulos B."/>
            <person name="Lipzen A."/>
            <person name="Chen C."/>
            <person name="Yanf M."/>
            <person name="Daum C."/>
            <person name="Ng V."/>
            <person name="Clum A."/>
            <person name="Steindorff A."/>
            <person name="Ohm R."/>
            <person name="Martin F."/>
            <person name="Silar P."/>
            <person name="Natvig D."/>
            <person name="Lalanne C."/>
            <person name="Gautier V."/>
            <person name="Ament-Velasquez S.L."/>
            <person name="Kruys A."/>
            <person name="Hutchinson M.I."/>
            <person name="Powell A.J."/>
            <person name="Barry K."/>
            <person name="Miller A.N."/>
            <person name="Grigoriev I.V."/>
            <person name="Debuchy R."/>
            <person name="Gladieux P."/>
            <person name="Thoren M.H."/>
            <person name="Johannesson H."/>
        </authorList>
    </citation>
    <scope>NUCLEOTIDE SEQUENCE</scope>
    <source>
        <strain evidence="4">CBS 118394</strain>
    </source>
</reference>
<dbReference type="GO" id="GO:0005840">
    <property type="term" value="C:ribosome"/>
    <property type="evidence" value="ECO:0007669"/>
    <property type="project" value="UniProtKB-KW"/>
</dbReference>
<evidence type="ECO:0000256" key="2">
    <source>
        <dbReference type="ARBA" id="ARBA00022980"/>
    </source>
</evidence>
<gene>
    <name evidence="4" type="ORF">B0H66DRAFT_20746</name>
</gene>
<dbReference type="SUPFAM" id="SSF53137">
    <property type="entry name" value="Translational machinery components"/>
    <property type="match status" value="1"/>
</dbReference>
<evidence type="ECO:0000313" key="4">
    <source>
        <dbReference type="EMBL" id="KAK3329364.1"/>
    </source>
</evidence>
<dbReference type="PANTHER" id="PTHR11759">
    <property type="entry name" value="40S RIBOSOMAL PROTEIN S14/30S RIBOSOMAL PROTEIN S11"/>
    <property type="match status" value="1"/>
</dbReference>
<dbReference type="HAMAP" id="MF_01310">
    <property type="entry name" value="Ribosomal_uS11"/>
    <property type="match status" value="1"/>
</dbReference>
<keyword evidence="2" id="KW-0689">Ribosomal protein</keyword>
<evidence type="ECO:0000256" key="3">
    <source>
        <dbReference type="ARBA" id="ARBA00023274"/>
    </source>
</evidence>
<organism evidence="4 5">
    <name type="scientific">Apodospora peruviana</name>
    <dbReference type="NCBI Taxonomy" id="516989"/>
    <lineage>
        <taxon>Eukaryota</taxon>
        <taxon>Fungi</taxon>
        <taxon>Dikarya</taxon>
        <taxon>Ascomycota</taxon>
        <taxon>Pezizomycotina</taxon>
        <taxon>Sordariomycetes</taxon>
        <taxon>Sordariomycetidae</taxon>
        <taxon>Sordariales</taxon>
        <taxon>Lasiosphaeriaceae</taxon>
        <taxon>Apodospora</taxon>
    </lineage>
</organism>
<name>A0AAE0IQI3_9PEZI</name>
<dbReference type="InterPro" id="IPR001971">
    <property type="entry name" value="Ribosomal_uS11"/>
</dbReference>
<accession>A0AAE0IQI3</accession>
<dbReference type="EMBL" id="JAUEDM010000001">
    <property type="protein sequence ID" value="KAK3329364.1"/>
    <property type="molecule type" value="Genomic_DNA"/>
</dbReference>
<dbReference type="GO" id="GO:0006412">
    <property type="term" value="P:translation"/>
    <property type="evidence" value="ECO:0007669"/>
    <property type="project" value="InterPro"/>
</dbReference>
<comment type="similarity">
    <text evidence="1">Belongs to the universal ribosomal protein uS11 family.</text>
</comment>
<dbReference type="GO" id="GO:1990904">
    <property type="term" value="C:ribonucleoprotein complex"/>
    <property type="evidence" value="ECO:0007669"/>
    <property type="project" value="UniProtKB-KW"/>
</dbReference>
<dbReference type="Pfam" id="PF00411">
    <property type="entry name" value="Ribosomal_S11"/>
    <property type="match status" value="1"/>
</dbReference>
<keyword evidence="3" id="KW-0687">Ribonucleoprotein</keyword>
<protein>
    <recommendedName>
        <fullName evidence="6">Mitochondrial ribosomal protein subunit S18</fullName>
    </recommendedName>
</protein>
<evidence type="ECO:0000313" key="5">
    <source>
        <dbReference type="Proteomes" id="UP001283341"/>
    </source>
</evidence>
<evidence type="ECO:0008006" key="6">
    <source>
        <dbReference type="Google" id="ProtNLM"/>
    </source>
</evidence>
<keyword evidence="5" id="KW-1185">Reference proteome</keyword>
<dbReference type="Gene3D" id="3.30.420.80">
    <property type="entry name" value="Ribosomal protein S11"/>
    <property type="match status" value="1"/>
</dbReference>
<proteinExistence type="inferred from homology"/>